<protein>
    <submittedName>
        <fullName evidence="2">DUF485 domain-containing protein</fullName>
    </submittedName>
</protein>
<evidence type="ECO:0000313" key="3">
    <source>
        <dbReference type="Proteomes" id="UP000595823"/>
    </source>
</evidence>
<keyword evidence="1" id="KW-1133">Transmembrane helix</keyword>
<keyword evidence="1" id="KW-0472">Membrane</keyword>
<feature type="transmembrane region" description="Helical" evidence="1">
    <location>
        <begin position="27"/>
        <end position="49"/>
    </location>
</feature>
<reference evidence="2 3" key="1">
    <citation type="submission" date="2020-06" db="EMBL/GenBank/DDBJ databases">
        <title>Genomic analysis of Salicibibacter sp. NKC5-3.</title>
        <authorList>
            <person name="Oh Y.J."/>
        </authorList>
    </citation>
    <scope>NUCLEOTIDE SEQUENCE [LARGE SCALE GENOMIC DNA]</scope>
    <source>
        <strain evidence="2 3">NKC5-3</strain>
    </source>
</reference>
<keyword evidence="1" id="KW-0812">Transmembrane</keyword>
<proteinExistence type="predicted"/>
<dbReference type="Proteomes" id="UP000595823">
    <property type="component" value="Chromosome"/>
</dbReference>
<organism evidence="2 3">
    <name type="scientific">Salicibibacter cibarius</name>
    <dbReference type="NCBI Taxonomy" id="2743000"/>
    <lineage>
        <taxon>Bacteria</taxon>
        <taxon>Bacillati</taxon>
        <taxon>Bacillota</taxon>
        <taxon>Bacilli</taxon>
        <taxon>Bacillales</taxon>
        <taxon>Bacillaceae</taxon>
        <taxon>Salicibibacter</taxon>
    </lineage>
</organism>
<dbReference type="EMBL" id="CP054705">
    <property type="protein sequence ID" value="QQK76864.1"/>
    <property type="molecule type" value="Genomic_DNA"/>
</dbReference>
<dbReference type="Pfam" id="PF04341">
    <property type="entry name" value="DUF485"/>
    <property type="match status" value="1"/>
</dbReference>
<gene>
    <name evidence="2" type="ORF">HUG15_15695</name>
</gene>
<accession>A0A7T7CCG7</accession>
<sequence length="102" mass="12290">MMQHDRDIHMLLQSEAFVQLRREKRRLIVPSLLFIIVFYFSLPLSVWLFPAQMMQASPVMGLPWGWLYAFSQFVMTFCVGWLYWRRSKRFDRLVEQIKGSQG</sequence>
<name>A0A7T7CCG7_9BACI</name>
<evidence type="ECO:0000256" key="1">
    <source>
        <dbReference type="SAM" id="Phobius"/>
    </source>
</evidence>
<dbReference type="InterPro" id="IPR007436">
    <property type="entry name" value="DUF485"/>
</dbReference>
<dbReference type="PANTHER" id="PTHR38441">
    <property type="entry name" value="INTEGRAL MEMBRANE PROTEIN-RELATED"/>
    <property type="match status" value="1"/>
</dbReference>
<dbReference type="PANTHER" id="PTHR38441:SF1">
    <property type="entry name" value="MEMBRANE PROTEIN"/>
    <property type="match status" value="1"/>
</dbReference>
<dbReference type="KEGG" id="scia:HUG15_15695"/>
<evidence type="ECO:0000313" key="2">
    <source>
        <dbReference type="EMBL" id="QQK76864.1"/>
    </source>
</evidence>
<keyword evidence="3" id="KW-1185">Reference proteome</keyword>
<feature type="transmembrane region" description="Helical" evidence="1">
    <location>
        <begin position="64"/>
        <end position="84"/>
    </location>
</feature>
<dbReference type="AlphaFoldDB" id="A0A7T7CCG7"/>